<accession>A0A2M7W1H6</accession>
<dbReference type="Proteomes" id="UP000228952">
    <property type="component" value="Unassembled WGS sequence"/>
</dbReference>
<name>A0A2M7W1H6_9BACT</name>
<sequence>MKAEMKRLLDMLLTKEITIKGKVKLVLGMARFATVNSPAAEYVKVSFTDGSGMYFLLDEVAIFYFDQKIGTTEGITDEMIGSIREITWNGKLFTVTNPNDYQYVKEFYLGTIENLEGDVRFSDYEDINGNVLSLGLNMFEGKRDDVFAKPLSFEDITGLV</sequence>
<evidence type="ECO:0000313" key="2">
    <source>
        <dbReference type="Proteomes" id="UP000228952"/>
    </source>
</evidence>
<evidence type="ECO:0000313" key="1">
    <source>
        <dbReference type="EMBL" id="PJA13415.1"/>
    </source>
</evidence>
<organism evidence="1 2">
    <name type="scientific">Candidatus Dojkabacteria bacterium CG_4_10_14_0_2_um_filter_Dojkabacteria_WS6_41_15</name>
    <dbReference type="NCBI Taxonomy" id="2014249"/>
    <lineage>
        <taxon>Bacteria</taxon>
        <taxon>Candidatus Dojkabacteria</taxon>
    </lineage>
</organism>
<gene>
    <name evidence="1" type="ORF">COX64_03460</name>
</gene>
<reference evidence="2" key="1">
    <citation type="submission" date="2017-09" db="EMBL/GenBank/DDBJ databases">
        <title>Depth-based differentiation of microbial function through sediment-hosted aquifers and enrichment of novel symbionts in the deep terrestrial subsurface.</title>
        <authorList>
            <person name="Probst A.J."/>
            <person name="Ladd B."/>
            <person name="Jarett J.K."/>
            <person name="Geller-Mcgrath D.E."/>
            <person name="Sieber C.M.K."/>
            <person name="Emerson J.B."/>
            <person name="Anantharaman K."/>
            <person name="Thomas B.C."/>
            <person name="Malmstrom R."/>
            <person name="Stieglmeier M."/>
            <person name="Klingl A."/>
            <person name="Woyke T."/>
            <person name="Ryan C.M."/>
            <person name="Banfield J.F."/>
        </authorList>
    </citation>
    <scope>NUCLEOTIDE SEQUENCE [LARGE SCALE GENOMIC DNA]</scope>
</reference>
<dbReference type="EMBL" id="PFQB01000087">
    <property type="protein sequence ID" value="PJA13415.1"/>
    <property type="molecule type" value="Genomic_DNA"/>
</dbReference>
<dbReference type="AlphaFoldDB" id="A0A2M7W1H6"/>
<comment type="caution">
    <text evidence="1">The sequence shown here is derived from an EMBL/GenBank/DDBJ whole genome shotgun (WGS) entry which is preliminary data.</text>
</comment>
<evidence type="ECO:0008006" key="3">
    <source>
        <dbReference type="Google" id="ProtNLM"/>
    </source>
</evidence>
<proteinExistence type="predicted"/>
<protein>
    <recommendedName>
        <fullName evidence="3">DUF4178 domain-containing protein</fullName>
    </recommendedName>
</protein>